<evidence type="ECO:0000313" key="3">
    <source>
        <dbReference type="Proteomes" id="UP000035763"/>
    </source>
</evidence>
<dbReference type="Pfam" id="PF03781">
    <property type="entry name" value="FGE-sulfatase"/>
    <property type="match status" value="1"/>
</dbReference>
<dbReference type="InterPro" id="IPR016187">
    <property type="entry name" value="CTDL_fold"/>
</dbReference>
<protein>
    <recommendedName>
        <fullName evidence="1">Sulfatase-modifying factor enzyme-like domain-containing protein</fullName>
    </recommendedName>
</protein>
<dbReference type="InterPro" id="IPR051043">
    <property type="entry name" value="Sulfatase_Mod_Factor_Kinase"/>
</dbReference>
<name>W6JT56_9MICO</name>
<dbReference type="STRING" id="1193182.BN11_1690002"/>
<dbReference type="PANTHER" id="PTHR23150:SF19">
    <property type="entry name" value="FORMYLGLYCINE-GENERATING ENZYME"/>
    <property type="match status" value="1"/>
</dbReference>
<comment type="caution">
    <text evidence="2">The sequence shown here is derived from an EMBL/GenBank/DDBJ whole genome shotgun (WGS) entry which is preliminary data.</text>
</comment>
<dbReference type="InterPro" id="IPR005532">
    <property type="entry name" value="SUMF_dom"/>
</dbReference>
<dbReference type="PANTHER" id="PTHR23150">
    <property type="entry name" value="SULFATASE MODIFYING FACTOR 1, 2"/>
    <property type="match status" value="1"/>
</dbReference>
<gene>
    <name evidence="2" type="ORF">BN11_1690002</name>
</gene>
<organism evidence="2 3">
    <name type="scientific">Nostocoides australiense Ben110</name>
    <dbReference type="NCBI Taxonomy" id="1193182"/>
    <lineage>
        <taxon>Bacteria</taxon>
        <taxon>Bacillati</taxon>
        <taxon>Actinomycetota</taxon>
        <taxon>Actinomycetes</taxon>
        <taxon>Micrococcales</taxon>
        <taxon>Intrasporangiaceae</taxon>
        <taxon>Nostocoides</taxon>
    </lineage>
</organism>
<evidence type="ECO:0000313" key="2">
    <source>
        <dbReference type="EMBL" id="CCH72443.1"/>
    </source>
</evidence>
<dbReference type="OrthoDB" id="9768004at2"/>
<feature type="domain" description="Sulfatase-modifying factor enzyme-like" evidence="1">
    <location>
        <begin position="56"/>
        <end position="238"/>
    </location>
</feature>
<dbReference type="GO" id="GO:0120147">
    <property type="term" value="F:formylglycine-generating oxidase activity"/>
    <property type="evidence" value="ECO:0007669"/>
    <property type="project" value="TreeGrafter"/>
</dbReference>
<evidence type="ECO:0000259" key="1">
    <source>
        <dbReference type="Pfam" id="PF03781"/>
    </source>
</evidence>
<dbReference type="EMBL" id="CAJA01000078">
    <property type="protein sequence ID" value="CCH72443.1"/>
    <property type="molecule type" value="Genomic_DNA"/>
</dbReference>
<keyword evidence="3" id="KW-1185">Reference proteome</keyword>
<dbReference type="Proteomes" id="UP000035763">
    <property type="component" value="Unassembled WGS sequence"/>
</dbReference>
<dbReference type="Gene3D" id="3.90.1580.10">
    <property type="entry name" value="paralog of FGE (formylglycine-generating enzyme)"/>
    <property type="match status" value="1"/>
</dbReference>
<proteinExistence type="predicted"/>
<dbReference type="AlphaFoldDB" id="W6JT56"/>
<sequence length="255" mass="28454">MGTVKIHLVTVPLPGAVEELVVDRRTGESWTARVEPFAVADTVVTRGLWDDVYGVTGDPERTNLPQTDVSWRDAILFCNELSRLEGLAPAYEISEREVPTPTRWRSHSEPELDDWIVVWHHGADGYRLPTDAEWQVACRAGTSGARYGPLDEIAWYADNSGGTVHPVRLKQPNAWGLFDLLGGVWEWCWDLYDPKVYGSYRIIRGGGWSDPEWSCRAGVRRKTNPNASFDDLGFRVARGATAGLPRGRSNALFSA</sequence>
<reference evidence="2 3" key="1">
    <citation type="journal article" date="2013" name="ISME J.">
        <title>A metabolic model for members of the genus Tetrasphaera involved in enhanced biological phosphorus removal.</title>
        <authorList>
            <person name="Kristiansen R."/>
            <person name="Nguyen H.T.T."/>
            <person name="Saunders A.M."/>
            <person name="Nielsen J.L."/>
            <person name="Wimmer R."/>
            <person name="Le V.Q."/>
            <person name="McIlroy S.J."/>
            <person name="Petrovski S."/>
            <person name="Seviour R.J."/>
            <person name="Calteau A."/>
            <person name="Nielsen K.L."/>
            <person name="Nielsen P.H."/>
        </authorList>
    </citation>
    <scope>NUCLEOTIDE SEQUENCE [LARGE SCALE GENOMIC DNA]</scope>
    <source>
        <strain evidence="2 3">Ben110</strain>
    </source>
</reference>
<dbReference type="InterPro" id="IPR042095">
    <property type="entry name" value="SUMF_sf"/>
</dbReference>
<dbReference type="SUPFAM" id="SSF56436">
    <property type="entry name" value="C-type lectin-like"/>
    <property type="match status" value="1"/>
</dbReference>
<accession>W6JT56</accession>